<evidence type="ECO:0000313" key="5">
    <source>
        <dbReference type="Proteomes" id="UP001480595"/>
    </source>
</evidence>
<evidence type="ECO:0000256" key="1">
    <source>
        <dbReference type="SAM" id="MobiDB-lite"/>
    </source>
</evidence>
<comment type="caution">
    <text evidence="4">The sequence shown here is derived from an EMBL/GenBank/DDBJ whole genome shotgun (WGS) entry which is preliminary data.</text>
</comment>
<dbReference type="PANTHER" id="PTHR46411">
    <property type="entry name" value="FAMILY ATPASE, PUTATIVE-RELATED"/>
    <property type="match status" value="1"/>
</dbReference>
<reference evidence="4 5" key="1">
    <citation type="submission" date="2023-01" db="EMBL/GenBank/DDBJ databases">
        <title>Analysis of 21 Apiospora genomes using comparative genomics revels a genus with tremendous synthesis potential of carbohydrate active enzymes and secondary metabolites.</title>
        <authorList>
            <person name="Sorensen T."/>
        </authorList>
    </citation>
    <scope>NUCLEOTIDE SEQUENCE [LARGE SCALE GENOMIC DNA]</scope>
    <source>
        <strain evidence="4 5">CBS 135458</strain>
    </source>
</reference>
<evidence type="ECO:0000259" key="2">
    <source>
        <dbReference type="Pfam" id="PF00004"/>
    </source>
</evidence>
<dbReference type="GeneID" id="92087597"/>
<dbReference type="Gene3D" id="3.40.50.300">
    <property type="entry name" value="P-loop containing nucleotide triphosphate hydrolases"/>
    <property type="match status" value="2"/>
</dbReference>
<dbReference type="InterPro" id="IPR027417">
    <property type="entry name" value="P-loop_NTPase"/>
</dbReference>
<dbReference type="SUPFAM" id="SSF52540">
    <property type="entry name" value="P-loop containing nucleoside triphosphate hydrolases"/>
    <property type="match status" value="1"/>
</dbReference>
<proteinExistence type="predicted"/>
<evidence type="ECO:0008006" key="6">
    <source>
        <dbReference type="Google" id="ProtNLM"/>
    </source>
</evidence>
<keyword evidence="5" id="KW-1185">Reference proteome</keyword>
<dbReference type="Proteomes" id="UP001480595">
    <property type="component" value="Unassembled WGS sequence"/>
</dbReference>
<name>A0ABR1W751_9PEZI</name>
<protein>
    <recommendedName>
        <fullName evidence="6">AAA+ ATPase domain-containing protein</fullName>
    </recommendedName>
</protein>
<evidence type="ECO:0000313" key="4">
    <source>
        <dbReference type="EMBL" id="KAK8079318.1"/>
    </source>
</evidence>
<dbReference type="EMBL" id="JAQQWL010000003">
    <property type="protein sequence ID" value="KAK8079318.1"/>
    <property type="molecule type" value="Genomic_DNA"/>
</dbReference>
<gene>
    <name evidence="4" type="ORF">PG994_003125</name>
</gene>
<dbReference type="InterPro" id="IPR003959">
    <property type="entry name" value="ATPase_AAA_core"/>
</dbReference>
<feature type="region of interest" description="Disordered" evidence="1">
    <location>
        <begin position="1"/>
        <end position="22"/>
    </location>
</feature>
<sequence length="542" mass="62087">MTDAEAEAAGDAAGQTKSSAHEEFRKTLDQMTAPDTSIEEPWFFDMESTSKVHEEEATVYAKGMNPTSTTMYEGSPKCNCCINCVQEYPDDVNENIEATDEVQQHAIIVRRKKAHKVYSHEPLEIDSINMVDWYGEWFGFIDQTTQIKDFEGSKRITELDMYPLQHCPRLEAVKKRCYQIGRQFEQLAGLHYVAYQDMALRRLQYMNVVDYNNETLLDERVMIDAKSYYREGHEKPRLQSLNRNQDPLTYDQCLICSPFVRGYALKSKQWVSILARNVREIAWNEDAFDCLVLPEGHKNFVMGFARAHMTGKSKIFDDFIDGKGCGMIILLSGPPGVSKTLMAEAVAEKLHKPLYTIWDAVILLDEAVVFLERGNSHVLNRNRLVSIFLCTLEYFEGVLFLTTNRLQDFDSAFESRIDVRLEFPDLNQASRLRVWKNLLGKLKQPVTFTENEYKTLAAAEVNGRRIKNIIKSSAFIAAAEDEEGGEASLKMKHIQTMLQISAPSQETGQVATTTSWIQVSWVLGLWYQWNVRLLAWLLGLVW</sequence>
<dbReference type="Pfam" id="PF22942">
    <property type="entry name" value="DUF7025"/>
    <property type="match status" value="1"/>
</dbReference>
<dbReference type="InterPro" id="IPR054289">
    <property type="entry name" value="DUF7025"/>
</dbReference>
<evidence type="ECO:0000259" key="3">
    <source>
        <dbReference type="Pfam" id="PF22942"/>
    </source>
</evidence>
<dbReference type="RefSeq" id="XP_066720389.1">
    <property type="nucleotide sequence ID" value="XM_066854534.1"/>
</dbReference>
<organism evidence="4 5">
    <name type="scientific">Apiospora phragmitis</name>
    <dbReference type="NCBI Taxonomy" id="2905665"/>
    <lineage>
        <taxon>Eukaryota</taxon>
        <taxon>Fungi</taxon>
        <taxon>Dikarya</taxon>
        <taxon>Ascomycota</taxon>
        <taxon>Pezizomycotina</taxon>
        <taxon>Sordariomycetes</taxon>
        <taxon>Xylariomycetidae</taxon>
        <taxon>Amphisphaeriales</taxon>
        <taxon>Apiosporaceae</taxon>
        <taxon>Apiospora</taxon>
    </lineage>
</organism>
<feature type="domain" description="ATPase AAA-type core" evidence="2">
    <location>
        <begin position="329"/>
        <end position="356"/>
    </location>
</feature>
<dbReference type="PANTHER" id="PTHR46411:SF3">
    <property type="entry name" value="AAA+ ATPASE DOMAIN-CONTAINING PROTEIN"/>
    <property type="match status" value="1"/>
</dbReference>
<dbReference type="Pfam" id="PF00004">
    <property type="entry name" value="AAA"/>
    <property type="match status" value="1"/>
</dbReference>
<feature type="domain" description="DUF7025" evidence="3">
    <location>
        <begin position="95"/>
        <end position="167"/>
    </location>
</feature>
<accession>A0ABR1W751</accession>